<keyword evidence="7" id="KW-0676">Redox-active center</keyword>
<comment type="catalytic activity">
    <reaction evidence="1">
        <text>Catalyzes the rearrangement of -S-S- bonds in proteins.</text>
        <dbReference type="EC" id="5.3.4.1"/>
    </reaction>
</comment>
<dbReference type="EC" id="5.3.4.1" evidence="4"/>
<gene>
    <name evidence="11" type="ORF">BCR36DRAFT_374902</name>
</gene>
<dbReference type="Pfam" id="PF13848">
    <property type="entry name" value="Thioredoxin_6"/>
    <property type="match status" value="1"/>
</dbReference>
<evidence type="ECO:0000256" key="5">
    <source>
        <dbReference type="ARBA" id="ARBA00022824"/>
    </source>
</evidence>
<comment type="caution">
    <text evidence="11">The sequence shown here is derived from an EMBL/GenBank/DDBJ whole genome shotgun (WGS) entry which is preliminary data.</text>
</comment>
<dbReference type="AlphaFoldDB" id="A0A1Y1UWN5"/>
<proteinExistence type="inferred from homology"/>
<dbReference type="Pfam" id="PF00085">
    <property type="entry name" value="Thioredoxin"/>
    <property type="match status" value="2"/>
</dbReference>
<feature type="signal peptide" evidence="9">
    <location>
        <begin position="1"/>
        <end position="19"/>
    </location>
</feature>
<evidence type="ECO:0000313" key="12">
    <source>
        <dbReference type="Proteomes" id="UP000193719"/>
    </source>
</evidence>
<feature type="region of interest" description="Disordered" evidence="8">
    <location>
        <begin position="519"/>
        <end position="616"/>
    </location>
</feature>
<evidence type="ECO:0000256" key="1">
    <source>
        <dbReference type="ARBA" id="ARBA00001182"/>
    </source>
</evidence>
<dbReference type="InterPro" id="IPR013766">
    <property type="entry name" value="Thioredoxin_domain"/>
</dbReference>
<dbReference type="PANTHER" id="PTHR18929:SF132">
    <property type="entry name" value="PROTEIN DISULFIDE-ISOMERASE A3"/>
    <property type="match status" value="1"/>
</dbReference>
<dbReference type="STRING" id="1754191.A0A1Y1UWN5"/>
<keyword evidence="6" id="KW-0413">Isomerase</keyword>
<feature type="domain" description="Thioredoxin" evidence="10">
    <location>
        <begin position="5"/>
        <end position="138"/>
    </location>
</feature>
<keyword evidence="9" id="KW-0732">Signal</keyword>
<feature type="compositionally biased region" description="Basic and acidic residues" evidence="8">
    <location>
        <begin position="603"/>
        <end position="616"/>
    </location>
</feature>
<comment type="subcellular location">
    <subcellularLocation>
        <location evidence="2">Endoplasmic reticulum lumen</location>
    </subcellularLocation>
</comment>
<dbReference type="Gene3D" id="3.40.30.10">
    <property type="entry name" value="Glutaredoxin"/>
    <property type="match status" value="4"/>
</dbReference>
<keyword evidence="12" id="KW-1185">Reference proteome</keyword>
<feature type="chain" id="PRO_5011000562" description="protein disulfide-isomerase" evidence="9">
    <location>
        <begin position="20"/>
        <end position="616"/>
    </location>
</feature>
<feature type="compositionally biased region" description="Acidic residues" evidence="8">
    <location>
        <begin position="519"/>
        <end position="537"/>
    </location>
</feature>
<protein>
    <recommendedName>
        <fullName evidence="4">protein disulfide-isomerase</fullName>
        <ecNumber evidence="4">5.3.4.1</ecNumber>
    </recommendedName>
</protein>
<dbReference type="CDD" id="cd02961">
    <property type="entry name" value="PDI_a_family"/>
    <property type="match status" value="1"/>
</dbReference>
<reference evidence="11 12" key="1">
    <citation type="submission" date="2016-08" db="EMBL/GenBank/DDBJ databases">
        <title>Genomes of anaerobic fungi encode conserved fungal cellulosomes for biomass hydrolysis.</title>
        <authorList>
            <consortium name="DOE Joint Genome Institute"/>
            <person name="Haitjema C.H."/>
            <person name="Gilmore S.P."/>
            <person name="Henske J.K."/>
            <person name="Solomon K.V."/>
            <person name="De Groot R."/>
            <person name="Kuo A."/>
            <person name="Mondo S.J."/>
            <person name="Salamov A.A."/>
            <person name="Labutti K."/>
            <person name="Zhao Z."/>
            <person name="Chiniquy J."/>
            <person name="Barry K."/>
            <person name="Brewer H.M."/>
            <person name="Purvine S.O."/>
            <person name="Wright A.T."/>
            <person name="Boxma B."/>
            <person name="Van Alen T."/>
            <person name="Hackstein J.H."/>
            <person name="Baker S.E."/>
            <person name="Grigoriev I.V."/>
            <person name="O'Malley M.A."/>
        </authorList>
    </citation>
    <scope>NUCLEOTIDE SEQUENCE [LARGE SCALE GENOMIC DNA]</scope>
    <source>
        <strain evidence="12">finn</strain>
    </source>
</reference>
<dbReference type="GO" id="GO:0034976">
    <property type="term" value="P:response to endoplasmic reticulum stress"/>
    <property type="evidence" value="ECO:0007669"/>
    <property type="project" value="TreeGrafter"/>
</dbReference>
<dbReference type="PANTHER" id="PTHR18929">
    <property type="entry name" value="PROTEIN DISULFIDE ISOMERASE"/>
    <property type="match status" value="1"/>
</dbReference>
<dbReference type="PROSITE" id="PS51352">
    <property type="entry name" value="THIOREDOXIN_2"/>
    <property type="match status" value="1"/>
</dbReference>
<evidence type="ECO:0000256" key="3">
    <source>
        <dbReference type="ARBA" id="ARBA00006347"/>
    </source>
</evidence>
<evidence type="ECO:0000256" key="4">
    <source>
        <dbReference type="ARBA" id="ARBA00012723"/>
    </source>
</evidence>
<name>A0A1Y1UWN5_9FUNG</name>
<organism evidence="11 12">
    <name type="scientific">Piromyces finnis</name>
    <dbReference type="NCBI Taxonomy" id="1754191"/>
    <lineage>
        <taxon>Eukaryota</taxon>
        <taxon>Fungi</taxon>
        <taxon>Fungi incertae sedis</taxon>
        <taxon>Chytridiomycota</taxon>
        <taxon>Chytridiomycota incertae sedis</taxon>
        <taxon>Neocallimastigomycetes</taxon>
        <taxon>Neocallimastigales</taxon>
        <taxon>Neocallimastigaceae</taxon>
        <taxon>Piromyces</taxon>
    </lineage>
</organism>
<feature type="compositionally biased region" description="Basic residues" evidence="8">
    <location>
        <begin position="542"/>
        <end position="556"/>
    </location>
</feature>
<accession>A0A1Y1UWN5</accession>
<dbReference type="CDD" id="cd02981">
    <property type="entry name" value="PDI_b_family"/>
    <property type="match status" value="1"/>
</dbReference>
<dbReference type="Proteomes" id="UP000193719">
    <property type="component" value="Unassembled WGS sequence"/>
</dbReference>
<dbReference type="SUPFAM" id="SSF52833">
    <property type="entry name" value="Thioredoxin-like"/>
    <property type="match status" value="3"/>
</dbReference>
<dbReference type="GO" id="GO:0003756">
    <property type="term" value="F:protein disulfide isomerase activity"/>
    <property type="evidence" value="ECO:0007669"/>
    <property type="project" value="UniProtKB-EC"/>
</dbReference>
<evidence type="ECO:0000313" key="11">
    <source>
        <dbReference type="EMBL" id="ORX41905.1"/>
    </source>
</evidence>
<evidence type="ECO:0000256" key="7">
    <source>
        <dbReference type="ARBA" id="ARBA00023284"/>
    </source>
</evidence>
<evidence type="ECO:0000256" key="6">
    <source>
        <dbReference type="ARBA" id="ARBA00023235"/>
    </source>
</evidence>
<dbReference type="InterPro" id="IPR036249">
    <property type="entry name" value="Thioredoxin-like_sf"/>
</dbReference>
<evidence type="ECO:0000256" key="8">
    <source>
        <dbReference type="SAM" id="MobiDB-lite"/>
    </source>
</evidence>
<dbReference type="GO" id="GO:0005788">
    <property type="term" value="C:endoplasmic reticulum lumen"/>
    <property type="evidence" value="ECO:0007669"/>
    <property type="project" value="UniProtKB-SubCell"/>
</dbReference>
<evidence type="ECO:0000259" key="10">
    <source>
        <dbReference type="PROSITE" id="PS51352"/>
    </source>
</evidence>
<keyword evidence="5" id="KW-0256">Endoplasmic reticulum</keyword>
<comment type="similarity">
    <text evidence="3">Belongs to the protein disulfide isomerase family.</text>
</comment>
<dbReference type="EMBL" id="MCFH01000075">
    <property type="protein sequence ID" value="ORX41905.1"/>
    <property type="molecule type" value="Genomic_DNA"/>
</dbReference>
<reference evidence="11 12" key="2">
    <citation type="submission" date="2016-08" db="EMBL/GenBank/DDBJ databases">
        <title>Pervasive Adenine N6-methylation of Active Genes in Fungi.</title>
        <authorList>
            <consortium name="DOE Joint Genome Institute"/>
            <person name="Mondo S.J."/>
            <person name="Dannebaum R.O."/>
            <person name="Kuo R.C."/>
            <person name="Labutti K."/>
            <person name="Haridas S."/>
            <person name="Kuo A."/>
            <person name="Salamov A."/>
            <person name="Ahrendt S.R."/>
            <person name="Lipzen A."/>
            <person name="Sullivan W."/>
            <person name="Andreopoulos W.B."/>
            <person name="Clum A."/>
            <person name="Lindquist E."/>
            <person name="Daum C."/>
            <person name="Ramamoorthy G.K."/>
            <person name="Gryganskyi A."/>
            <person name="Culley D."/>
            <person name="Magnuson J.K."/>
            <person name="James T.Y."/>
            <person name="O'Malley M.A."/>
            <person name="Stajich J.E."/>
            <person name="Spatafora J.W."/>
            <person name="Visel A."/>
            <person name="Grigoriev I.V."/>
        </authorList>
    </citation>
    <scope>NUCLEOTIDE SEQUENCE [LARGE SCALE GENOMIC DNA]</scope>
    <source>
        <strain evidence="12">finn</strain>
    </source>
</reference>
<evidence type="ECO:0000256" key="2">
    <source>
        <dbReference type="ARBA" id="ARBA00004319"/>
    </source>
</evidence>
<feature type="compositionally biased region" description="Low complexity" evidence="8">
    <location>
        <begin position="588"/>
        <end position="602"/>
    </location>
</feature>
<dbReference type="GO" id="GO:0006457">
    <property type="term" value="P:protein folding"/>
    <property type="evidence" value="ECO:0007669"/>
    <property type="project" value="TreeGrafter"/>
</dbReference>
<sequence>MKYYTLFLEVVLFFALVFAEQGDKKITYTSEVVSLNSSNFKETVENAPQVIVKFFSPSCPHCIDLAPIYKDAAKDVREKNVRVVVAELDCSVNQDICQKESITRYPTLKFYKDGKFKAEFLEKRTVENISNFIVEKSRALINIIHGNEAVEFINSFKTDDQKLLIGYFNRIGDVDYKTFEKFANKHADEFIFAAAGDKQAAEAVGGVVIPGIVMYKDYDEAIARNTKLSEENIEEFVKIHRIPNLDILTKDNLQTYYDTEIPLAIFFYEKDIQYEKHKDDLYHISKLYRDRLYFVATKTVLKDKNRLNKPLNFGIFDPKEPDFFYTFPKGKRMNQSNLVQFGEAYFRNEVIPQIIDEPIKGRVYENDVVALNTKTHNDIVLDEDRDVAVLYYSPHCKYSQKLFPIWEYLGSRYLYQRKNITIAKFDAFNQKIPKASPWNKLEYYPTIVLYQAIDKELMQEEARSQNVTIESYNKGVVVFGQDSVRGLQEIANFIHHTSTHKSKVYLNIMDISKFDVDDEISSDEESSSDEEDLDGDTALERARKRKAAEKKRKEKRLQKEAKKKKAEEEKTKQSGNAKSLPKEALENTKSTKSSKSTKPTKTVKTEGSKATSKDEL</sequence>
<dbReference type="OrthoDB" id="427280at2759"/>
<evidence type="ECO:0000256" key="9">
    <source>
        <dbReference type="SAM" id="SignalP"/>
    </source>
</evidence>
<feature type="compositionally biased region" description="Basic and acidic residues" evidence="8">
    <location>
        <begin position="557"/>
        <end position="572"/>
    </location>
</feature>